<gene>
    <name evidence="1" type="ORF">S06H3_53968</name>
</gene>
<feature type="non-terminal residue" evidence="1">
    <location>
        <position position="30"/>
    </location>
</feature>
<dbReference type="Gene3D" id="3.20.20.410">
    <property type="entry name" value="Protein of unknown function UPF0759"/>
    <property type="match status" value="1"/>
</dbReference>
<dbReference type="AlphaFoldDB" id="X1PSI3"/>
<sequence length="30" mass="3373">MAARIHVGTSGYSFKDWIGTVYPMGMKPRD</sequence>
<evidence type="ECO:0000313" key="1">
    <source>
        <dbReference type="EMBL" id="GAI58803.1"/>
    </source>
</evidence>
<dbReference type="SUPFAM" id="SSF117396">
    <property type="entry name" value="TM1631-like"/>
    <property type="match status" value="1"/>
</dbReference>
<protein>
    <recommendedName>
        <fullName evidence="2">DUF72 domain-containing protein</fullName>
    </recommendedName>
</protein>
<dbReference type="InterPro" id="IPR036520">
    <property type="entry name" value="UPF0759_sf"/>
</dbReference>
<organism evidence="1">
    <name type="scientific">marine sediment metagenome</name>
    <dbReference type="NCBI Taxonomy" id="412755"/>
    <lineage>
        <taxon>unclassified sequences</taxon>
        <taxon>metagenomes</taxon>
        <taxon>ecological metagenomes</taxon>
    </lineage>
</organism>
<proteinExistence type="predicted"/>
<accession>X1PSI3</accession>
<name>X1PSI3_9ZZZZ</name>
<reference evidence="1" key="1">
    <citation type="journal article" date="2014" name="Front. Microbiol.">
        <title>High frequency of phylogenetically diverse reductive dehalogenase-homologous genes in deep subseafloor sedimentary metagenomes.</title>
        <authorList>
            <person name="Kawai M."/>
            <person name="Futagami T."/>
            <person name="Toyoda A."/>
            <person name="Takaki Y."/>
            <person name="Nishi S."/>
            <person name="Hori S."/>
            <person name="Arai W."/>
            <person name="Tsubouchi T."/>
            <person name="Morono Y."/>
            <person name="Uchiyama I."/>
            <person name="Ito T."/>
            <person name="Fujiyama A."/>
            <person name="Inagaki F."/>
            <person name="Takami H."/>
        </authorList>
    </citation>
    <scope>NUCLEOTIDE SEQUENCE</scope>
    <source>
        <strain evidence="1">Expedition CK06-06</strain>
    </source>
</reference>
<dbReference type="EMBL" id="BARV01034465">
    <property type="protein sequence ID" value="GAI58803.1"/>
    <property type="molecule type" value="Genomic_DNA"/>
</dbReference>
<evidence type="ECO:0008006" key="2">
    <source>
        <dbReference type="Google" id="ProtNLM"/>
    </source>
</evidence>
<comment type="caution">
    <text evidence="1">The sequence shown here is derived from an EMBL/GenBank/DDBJ whole genome shotgun (WGS) entry which is preliminary data.</text>
</comment>